<keyword evidence="4" id="KW-1185">Reference proteome</keyword>
<feature type="compositionally biased region" description="Basic and acidic residues" evidence="1">
    <location>
        <begin position="178"/>
        <end position="195"/>
    </location>
</feature>
<feature type="compositionally biased region" description="Basic residues" evidence="1">
    <location>
        <begin position="208"/>
        <end position="221"/>
    </location>
</feature>
<comment type="caution">
    <text evidence="3">The sequence shown here is derived from an EMBL/GenBank/DDBJ whole genome shotgun (WGS) entry which is preliminary data.</text>
</comment>
<dbReference type="Gene3D" id="3.30.710.10">
    <property type="entry name" value="Potassium Channel Kv1.1, Chain A"/>
    <property type="match status" value="1"/>
</dbReference>
<proteinExistence type="predicted"/>
<dbReference type="OrthoDB" id="8294202at2759"/>
<dbReference type="PROSITE" id="PS00028">
    <property type="entry name" value="ZINC_FINGER_C2H2_1"/>
    <property type="match status" value="1"/>
</dbReference>
<dbReference type="InterPro" id="IPR000210">
    <property type="entry name" value="BTB/POZ_dom"/>
</dbReference>
<sequence>MTMTAKIQRPPGLEVMFYIDVLQSQQTDTVGNLADCLLVCVGGSIRAHAFLLQAASPVIQLAIQSQGENYPFMREILLPDFSLKEIERMLTLIYKGSVDLKNTKESQSLLDVLKFFQVSGVISSDEKKVDIIKGTLKVQELNRIPKDIFKQEPNEFAKGGSIAAFVEIIPAVSEGSGEEDKRRKMPPEANNHRQSPDTGTTEADISKRRSGRKRKAMKKNGKAAGSDDSDIEVLSLSGDESSDDTPHRREKPSLVNYKNQKELAKCRQPVLKLPRILPPSTIFASTSATPTISTVPTAIIGSKGTLQKSKPDDKEDSGTDEEDMGWVAPVYKNKEWFNRESRRCQYCDKMCDKPAEASLCITSHKSLRCYFCFKVYSTTDILFKHFRRRHKQAGRESSLICPFCELTIPYKSVSCHVISVHLRSKTEEEAKPTSVTNSTSTLNENLSGTKLVAENGGKSRSSSPSNRSPSKKLKSSSHEGSKKSKQLTLTEMKKSKEKASTSQHGDTLKVPDMDISLEKLTVRGKTIVFRLQKKRPTSITT</sequence>
<dbReference type="Pfam" id="PF00651">
    <property type="entry name" value="BTB"/>
    <property type="match status" value="1"/>
</dbReference>
<evidence type="ECO:0000259" key="2">
    <source>
        <dbReference type="PROSITE" id="PS50097"/>
    </source>
</evidence>
<accession>A0A1D2NF33</accession>
<evidence type="ECO:0000313" key="4">
    <source>
        <dbReference type="Proteomes" id="UP000094527"/>
    </source>
</evidence>
<organism evidence="3 4">
    <name type="scientific">Orchesella cincta</name>
    <name type="common">Springtail</name>
    <name type="synonym">Podura cincta</name>
    <dbReference type="NCBI Taxonomy" id="48709"/>
    <lineage>
        <taxon>Eukaryota</taxon>
        <taxon>Metazoa</taxon>
        <taxon>Ecdysozoa</taxon>
        <taxon>Arthropoda</taxon>
        <taxon>Hexapoda</taxon>
        <taxon>Collembola</taxon>
        <taxon>Entomobryomorpha</taxon>
        <taxon>Entomobryoidea</taxon>
        <taxon>Orchesellidae</taxon>
        <taxon>Orchesellinae</taxon>
        <taxon>Orchesella</taxon>
    </lineage>
</organism>
<dbReference type="InterPro" id="IPR013087">
    <property type="entry name" value="Znf_C2H2_type"/>
</dbReference>
<protein>
    <submittedName>
        <fullName evidence="3">Transcription factor Ken 2</fullName>
    </submittedName>
</protein>
<dbReference type="PROSITE" id="PS50097">
    <property type="entry name" value="BTB"/>
    <property type="match status" value="1"/>
</dbReference>
<dbReference type="EMBL" id="LJIJ01000068">
    <property type="protein sequence ID" value="ODN03586.1"/>
    <property type="molecule type" value="Genomic_DNA"/>
</dbReference>
<evidence type="ECO:0000313" key="3">
    <source>
        <dbReference type="EMBL" id="ODN03586.1"/>
    </source>
</evidence>
<feature type="region of interest" description="Disordered" evidence="1">
    <location>
        <begin position="426"/>
        <end position="514"/>
    </location>
</feature>
<name>A0A1D2NF33_ORCCI</name>
<dbReference type="InterPro" id="IPR011333">
    <property type="entry name" value="SKP1/BTB/POZ_sf"/>
</dbReference>
<gene>
    <name evidence="3" type="ORF">Ocin01_03083</name>
</gene>
<feature type="region of interest" description="Disordered" evidence="1">
    <location>
        <begin position="174"/>
        <end position="259"/>
    </location>
</feature>
<dbReference type="SUPFAM" id="SSF54695">
    <property type="entry name" value="POZ domain"/>
    <property type="match status" value="1"/>
</dbReference>
<feature type="compositionally biased region" description="Low complexity" evidence="1">
    <location>
        <begin position="455"/>
        <end position="468"/>
    </location>
</feature>
<dbReference type="AlphaFoldDB" id="A0A1D2NF33"/>
<dbReference type="SMART" id="SM00225">
    <property type="entry name" value="BTB"/>
    <property type="match status" value="1"/>
</dbReference>
<feature type="region of interest" description="Disordered" evidence="1">
    <location>
        <begin position="303"/>
        <end position="323"/>
    </location>
</feature>
<feature type="domain" description="BTB" evidence="2">
    <location>
        <begin position="34"/>
        <end position="102"/>
    </location>
</feature>
<dbReference type="Proteomes" id="UP000094527">
    <property type="component" value="Unassembled WGS sequence"/>
</dbReference>
<evidence type="ECO:0000256" key="1">
    <source>
        <dbReference type="SAM" id="MobiDB-lite"/>
    </source>
</evidence>
<feature type="compositionally biased region" description="Polar residues" evidence="1">
    <location>
        <begin position="433"/>
        <end position="448"/>
    </location>
</feature>
<reference evidence="3 4" key="1">
    <citation type="journal article" date="2016" name="Genome Biol. Evol.">
        <title>Gene Family Evolution Reflects Adaptation to Soil Environmental Stressors in the Genome of the Collembolan Orchesella cincta.</title>
        <authorList>
            <person name="Faddeeva-Vakhrusheva A."/>
            <person name="Derks M.F."/>
            <person name="Anvar S.Y."/>
            <person name="Agamennone V."/>
            <person name="Suring W."/>
            <person name="Smit S."/>
            <person name="van Straalen N.M."/>
            <person name="Roelofs D."/>
        </authorList>
    </citation>
    <scope>NUCLEOTIDE SEQUENCE [LARGE SCALE GENOMIC DNA]</scope>
    <source>
        <tissue evidence="3">Mixed pool</tissue>
    </source>
</reference>